<reference evidence="2 3" key="1">
    <citation type="submission" date="2024-05" db="EMBL/GenBank/DDBJ databases">
        <title>Sinomonas sp. nov., isolated from a waste landfill.</title>
        <authorList>
            <person name="Zhao Y."/>
        </authorList>
    </citation>
    <scope>NUCLEOTIDE SEQUENCE [LARGE SCALE GENOMIC DNA]</scope>
    <source>
        <strain evidence="2 3">CCTCC AB2014300</strain>
    </source>
</reference>
<gene>
    <name evidence="2" type="ORF">ABCQ75_07860</name>
</gene>
<proteinExistence type="predicted"/>
<dbReference type="Proteomes" id="UP001422074">
    <property type="component" value="Unassembled WGS sequence"/>
</dbReference>
<feature type="region of interest" description="Disordered" evidence="1">
    <location>
        <begin position="184"/>
        <end position="218"/>
    </location>
</feature>
<evidence type="ECO:0000313" key="3">
    <source>
        <dbReference type="Proteomes" id="UP001422074"/>
    </source>
</evidence>
<feature type="region of interest" description="Disordered" evidence="1">
    <location>
        <begin position="437"/>
        <end position="458"/>
    </location>
</feature>
<comment type="caution">
    <text evidence="2">The sequence shown here is derived from an EMBL/GenBank/DDBJ whole genome shotgun (WGS) entry which is preliminary data.</text>
</comment>
<organism evidence="2 3">
    <name type="scientific">Sinomonas halotolerans</name>
    <dbReference type="NCBI Taxonomy" id="1644133"/>
    <lineage>
        <taxon>Bacteria</taxon>
        <taxon>Bacillati</taxon>
        <taxon>Actinomycetota</taxon>
        <taxon>Actinomycetes</taxon>
        <taxon>Micrococcales</taxon>
        <taxon>Micrococcaceae</taxon>
        <taxon>Sinomonas</taxon>
    </lineage>
</organism>
<name>A0ABU9X0U0_9MICC</name>
<accession>A0ABU9X0U0</accession>
<evidence type="ECO:0008006" key="4">
    <source>
        <dbReference type="Google" id="ProtNLM"/>
    </source>
</evidence>
<dbReference type="RefSeq" id="WP_345884484.1">
    <property type="nucleotide sequence ID" value="NZ_JBDFRB010000005.1"/>
</dbReference>
<evidence type="ECO:0000313" key="2">
    <source>
        <dbReference type="EMBL" id="MEN2744454.1"/>
    </source>
</evidence>
<protein>
    <recommendedName>
        <fullName evidence="4">Alpha/beta hydrolase</fullName>
    </recommendedName>
</protein>
<keyword evidence="3" id="KW-1185">Reference proteome</keyword>
<dbReference type="EMBL" id="JBDFRB010000005">
    <property type="protein sequence ID" value="MEN2744454.1"/>
    <property type="molecule type" value="Genomic_DNA"/>
</dbReference>
<feature type="compositionally biased region" description="Gly residues" evidence="1">
    <location>
        <begin position="437"/>
        <end position="450"/>
    </location>
</feature>
<feature type="compositionally biased region" description="Polar residues" evidence="1">
    <location>
        <begin position="191"/>
        <end position="207"/>
    </location>
</feature>
<sequence>MSLDGKDEDWRRERDPAGFIVTGGAAFAVNTSAMAAAEGELAAAARDLESSRQHLESARRSVARGSCSVSPSAARFDLVAWGVARGVSEARGGAGALARETSLARDAYAAEEARRATETGGLQSSGLWLATGIPPSLAVRWPGLFEAVSLDRPVGDAARVARAVAGFGPVAGSPADRISVVRRDVPPAPSDPSTFSAAAQSLRQAQGTAPLEDGSRVPPSSVVVDRIPRPDGTTAVVLTVPGTQEWELDAASGNVFDAEGNADALAGAESHARQLIERALADQRLRDGDTVVVNAHSQGSLHVFGLLEDRGFRERWPVAAVTVFGGAPRQFDIPDDVQVLSVSNVDDVLPAISAEVVTPRPNVVDVVTPAHRDAARGLDLGDAGGTWDRVVNGHSIDRYAIDAQALDRSTDPSVLAYAGVLGAAMGGAAVGAVGAAGGAPSGAGAPGGTAAGVPAASSEARAARGRERIIYTGADTVTGAAARR</sequence>
<evidence type="ECO:0000256" key="1">
    <source>
        <dbReference type="SAM" id="MobiDB-lite"/>
    </source>
</evidence>